<feature type="transmembrane region" description="Helical" evidence="5">
    <location>
        <begin position="12"/>
        <end position="33"/>
    </location>
</feature>
<keyword evidence="4 5" id="KW-0472">Membrane</keyword>
<keyword evidence="3 5" id="KW-1133">Transmembrane helix</keyword>
<evidence type="ECO:0000256" key="2">
    <source>
        <dbReference type="ARBA" id="ARBA00022692"/>
    </source>
</evidence>
<feature type="transmembrane region" description="Helical" evidence="5">
    <location>
        <begin position="45"/>
        <end position="65"/>
    </location>
</feature>
<organism evidence="6 7">
    <name type="scientific">Solimonas fluminis</name>
    <dbReference type="NCBI Taxonomy" id="2086571"/>
    <lineage>
        <taxon>Bacteria</taxon>
        <taxon>Pseudomonadati</taxon>
        <taxon>Pseudomonadota</taxon>
        <taxon>Gammaproteobacteria</taxon>
        <taxon>Nevskiales</taxon>
        <taxon>Nevskiaceae</taxon>
        <taxon>Solimonas</taxon>
    </lineage>
</organism>
<dbReference type="PANTHER" id="PTHR36926">
    <property type="entry name" value="COLICIN V PRODUCTION PROTEIN"/>
    <property type="match status" value="1"/>
</dbReference>
<dbReference type="InterPro" id="IPR003825">
    <property type="entry name" value="Colicin-V_CvpA"/>
</dbReference>
<feature type="transmembrane region" description="Helical" evidence="5">
    <location>
        <begin position="118"/>
        <end position="138"/>
    </location>
</feature>
<protein>
    <submittedName>
        <fullName evidence="6">Colicin V production CvpA</fullName>
    </submittedName>
</protein>
<comment type="caution">
    <text evidence="6">The sequence shown here is derived from an EMBL/GenBank/DDBJ whole genome shotgun (WGS) entry which is preliminary data.</text>
</comment>
<evidence type="ECO:0000256" key="4">
    <source>
        <dbReference type="ARBA" id="ARBA00023136"/>
    </source>
</evidence>
<dbReference type="AlphaFoldDB" id="A0A2S5TCF2"/>
<dbReference type="OrthoDB" id="9810601at2"/>
<keyword evidence="7" id="KW-1185">Reference proteome</keyword>
<dbReference type="EMBL" id="PSNW01000010">
    <property type="protein sequence ID" value="PPE72655.1"/>
    <property type="molecule type" value="Genomic_DNA"/>
</dbReference>
<sequence>MLKSRSTYWAGRMIWVDYCILAVFILSVAIGLLRGFTREILGLATWLFALLLAWLLGHTLADALAGKIANPALRLGCAYLLLFLGGLLVGALVTHFVSEAVKDSFLSLPNRMVGGGYGLARAVVLTAGFVLLAGQMGAKAEPWWQQSLLIDKFEWLADGLGTLVPERWLEVLRPAPNSSLQTQQG</sequence>
<dbReference type="GO" id="GO:0009403">
    <property type="term" value="P:toxin biosynthetic process"/>
    <property type="evidence" value="ECO:0007669"/>
    <property type="project" value="InterPro"/>
</dbReference>
<proteinExistence type="predicted"/>
<dbReference type="Proteomes" id="UP000238220">
    <property type="component" value="Unassembled WGS sequence"/>
</dbReference>
<comment type="subcellular location">
    <subcellularLocation>
        <location evidence="1">Membrane</location>
        <topology evidence="1">Multi-pass membrane protein</topology>
    </subcellularLocation>
</comment>
<evidence type="ECO:0000313" key="6">
    <source>
        <dbReference type="EMBL" id="PPE72655.1"/>
    </source>
</evidence>
<name>A0A2S5TCF2_9GAMM</name>
<dbReference type="Pfam" id="PF02674">
    <property type="entry name" value="Colicin_V"/>
    <property type="match status" value="1"/>
</dbReference>
<reference evidence="6 7" key="1">
    <citation type="submission" date="2018-02" db="EMBL/GenBank/DDBJ databases">
        <title>Genome sequencing of Solimonas sp. HR-BB.</title>
        <authorList>
            <person name="Lee Y."/>
            <person name="Jeon C.O."/>
        </authorList>
    </citation>
    <scope>NUCLEOTIDE SEQUENCE [LARGE SCALE GENOMIC DNA]</scope>
    <source>
        <strain evidence="6 7">HR-BB</strain>
    </source>
</reference>
<dbReference type="GO" id="GO:0016020">
    <property type="term" value="C:membrane"/>
    <property type="evidence" value="ECO:0007669"/>
    <property type="project" value="UniProtKB-SubCell"/>
</dbReference>
<gene>
    <name evidence="6" type="ORF">C3942_16495</name>
</gene>
<dbReference type="PANTHER" id="PTHR36926:SF1">
    <property type="entry name" value="COLICIN V PRODUCTION PROTEIN"/>
    <property type="match status" value="1"/>
</dbReference>
<evidence type="ECO:0000256" key="5">
    <source>
        <dbReference type="SAM" id="Phobius"/>
    </source>
</evidence>
<accession>A0A2S5TCF2</accession>
<evidence type="ECO:0000256" key="1">
    <source>
        <dbReference type="ARBA" id="ARBA00004141"/>
    </source>
</evidence>
<keyword evidence="2 5" id="KW-0812">Transmembrane</keyword>
<dbReference type="InterPro" id="IPR052719">
    <property type="entry name" value="CvpA-like"/>
</dbReference>
<feature type="transmembrane region" description="Helical" evidence="5">
    <location>
        <begin position="77"/>
        <end position="98"/>
    </location>
</feature>
<evidence type="ECO:0000313" key="7">
    <source>
        <dbReference type="Proteomes" id="UP000238220"/>
    </source>
</evidence>
<evidence type="ECO:0000256" key="3">
    <source>
        <dbReference type="ARBA" id="ARBA00022989"/>
    </source>
</evidence>